<name>A0ABS3YBC2_9BACT</name>
<dbReference type="RefSeq" id="WP_209144656.1">
    <property type="nucleotide sequence ID" value="NZ_JAGHKP010000001.1"/>
</dbReference>
<dbReference type="Proteomes" id="UP000679126">
    <property type="component" value="Unassembled WGS sequence"/>
</dbReference>
<gene>
    <name evidence="1" type="ORF">J7I43_07065</name>
</gene>
<proteinExistence type="predicted"/>
<evidence type="ECO:0008006" key="3">
    <source>
        <dbReference type="Google" id="ProtNLM"/>
    </source>
</evidence>
<organism evidence="1 2">
    <name type="scientific">Chitinophaga chungangae</name>
    <dbReference type="NCBI Taxonomy" id="2821488"/>
    <lineage>
        <taxon>Bacteria</taxon>
        <taxon>Pseudomonadati</taxon>
        <taxon>Bacteroidota</taxon>
        <taxon>Chitinophagia</taxon>
        <taxon>Chitinophagales</taxon>
        <taxon>Chitinophagaceae</taxon>
        <taxon>Chitinophaga</taxon>
    </lineage>
</organism>
<dbReference type="PROSITE" id="PS51257">
    <property type="entry name" value="PROKAR_LIPOPROTEIN"/>
    <property type="match status" value="1"/>
</dbReference>
<reference evidence="2" key="1">
    <citation type="submission" date="2021-03" db="EMBL/GenBank/DDBJ databases">
        <title>Assistant Professor.</title>
        <authorList>
            <person name="Huq M.A."/>
        </authorList>
    </citation>
    <scope>NUCLEOTIDE SEQUENCE [LARGE SCALE GENOMIC DNA]</scope>
    <source>
        <strain evidence="2">MAH-28</strain>
    </source>
</reference>
<dbReference type="EMBL" id="JAGHKP010000001">
    <property type="protein sequence ID" value="MBO9151962.1"/>
    <property type="molecule type" value="Genomic_DNA"/>
</dbReference>
<comment type="caution">
    <text evidence="1">The sequence shown here is derived from an EMBL/GenBank/DDBJ whole genome shotgun (WGS) entry which is preliminary data.</text>
</comment>
<evidence type="ECO:0000313" key="1">
    <source>
        <dbReference type="EMBL" id="MBO9151962.1"/>
    </source>
</evidence>
<keyword evidence="2" id="KW-1185">Reference proteome</keyword>
<sequence>MNQLTKLFVGLLCWTMIATACGKRIEKAAPAPEETITAQNNRAGLGMSQEAPVGADFRLPRGISVVRNEIKGYDYGSCECRADQEHCRLGAGELVRLCFRLRNTTAAPVTVTLPEGLVFISENKATQNGLLVRSETFTIPAGTTVAYNLALFCLNADRKVTVSGDRYRIGPVTQHPGLMTVILTLRDKDLENEHNKAIAQEAIWEVTKGNALSAAQHGRIAQLPHR</sequence>
<evidence type="ECO:0000313" key="2">
    <source>
        <dbReference type="Proteomes" id="UP000679126"/>
    </source>
</evidence>
<accession>A0ABS3YBC2</accession>
<protein>
    <recommendedName>
        <fullName evidence="3">DUF11 domain-containing protein</fullName>
    </recommendedName>
</protein>